<protein>
    <recommendedName>
        <fullName evidence="2">non-specific serine/threonine protein kinase</fullName>
        <ecNumber evidence="2">2.7.11.1</ecNumber>
    </recommendedName>
</protein>
<dbReference type="GO" id="GO:0016020">
    <property type="term" value="C:membrane"/>
    <property type="evidence" value="ECO:0007669"/>
    <property type="project" value="UniProtKB-SubCell"/>
</dbReference>
<dbReference type="GO" id="GO:0005524">
    <property type="term" value="F:ATP binding"/>
    <property type="evidence" value="ECO:0007669"/>
    <property type="project" value="UniProtKB-KW"/>
</dbReference>
<evidence type="ECO:0000256" key="11">
    <source>
        <dbReference type="ARBA" id="ARBA00023136"/>
    </source>
</evidence>
<evidence type="ECO:0000313" key="16">
    <source>
        <dbReference type="EMBL" id="PWA82363.1"/>
    </source>
</evidence>
<keyword evidence="4" id="KW-0597">Phosphoprotein</keyword>
<reference evidence="16 17" key="1">
    <citation type="journal article" date="2018" name="Mol. Plant">
        <title>The genome of Artemisia annua provides insight into the evolution of Asteraceae family and artemisinin biosynthesis.</title>
        <authorList>
            <person name="Shen Q."/>
            <person name="Zhang L."/>
            <person name="Liao Z."/>
            <person name="Wang S."/>
            <person name="Yan T."/>
            <person name="Shi P."/>
            <person name="Liu M."/>
            <person name="Fu X."/>
            <person name="Pan Q."/>
            <person name="Wang Y."/>
            <person name="Lv Z."/>
            <person name="Lu X."/>
            <person name="Zhang F."/>
            <person name="Jiang W."/>
            <person name="Ma Y."/>
            <person name="Chen M."/>
            <person name="Hao X."/>
            <person name="Li L."/>
            <person name="Tang Y."/>
            <person name="Lv G."/>
            <person name="Zhou Y."/>
            <person name="Sun X."/>
            <person name="Brodelius P.E."/>
            <person name="Rose J.K.C."/>
            <person name="Tang K."/>
        </authorList>
    </citation>
    <scope>NUCLEOTIDE SEQUENCE [LARGE SCALE GENOMIC DNA]</scope>
    <source>
        <strain evidence="17">cv. Huhao1</strain>
        <tissue evidence="16">Leaf</tissue>
    </source>
</reference>
<comment type="subcellular location">
    <subcellularLocation>
        <location evidence="1">Membrane</location>
        <topology evidence="1">Single-pass membrane protein</topology>
    </subcellularLocation>
</comment>
<dbReference type="FunFam" id="1.10.510.10:FF:000035">
    <property type="entry name" value="Putative receptor-like serine/threonine-protein kinase"/>
    <property type="match status" value="1"/>
</dbReference>
<gene>
    <name evidence="16" type="ORF">CTI12_AA104630</name>
</gene>
<dbReference type="EC" id="2.7.11.1" evidence="2"/>
<dbReference type="InterPro" id="IPR052232">
    <property type="entry name" value="RLK_Ser/Thr-Kinase"/>
</dbReference>
<dbReference type="InterPro" id="IPR001245">
    <property type="entry name" value="Ser-Thr/Tyr_kinase_cat_dom"/>
</dbReference>
<evidence type="ECO:0000256" key="7">
    <source>
        <dbReference type="ARBA" id="ARBA00022741"/>
    </source>
</evidence>
<keyword evidence="17" id="KW-1185">Reference proteome</keyword>
<feature type="domain" description="Protein kinase" evidence="15">
    <location>
        <begin position="121"/>
        <end position="396"/>
    </location>
</feature>
<dbReference type="GO" id="GO:0004674">
    <property type="term" value="F:protein serine/threonine kinase activity"/>
    <property type="evidence" value="ECO:0007669"/>
    <property type="project" value="UniProtKB-KW"/>
</dbReference>
<evidence type="ECO:0000256" key="9">
    <source>
        <dbReference type="ARBA" id="ARBA00022840"/>
    </source>
</evidence>
<dbReference type="Gene3D" id="1.10.510.10">
    <property type="entry name" value="Transferase(Phosphotransferase) domain 1"/>
    <property type="match status" value="1"/>
</dbReference>
<dbReference type="STRING" id="35608.A0A2U1P9D0"/>
<evidence type="ECO:0000256" key="1">
    <source>
        <dbReference type="ARBA" id="ARBA00004167"/>
    </source>
</evidence>
<evidence type="ECO:0000256" key="5">
    <source>
        <dbReference type="ARBA" id="ARBA00022679"/>
    </source>
</evidence>
<proteinExistence type="predicted"/>
<keyword evidence="3" id="KW-0723">Serine/threonine-protein kinase</keyword>
<organism evidence="16 17">
    <name type="scientific">Artemisia annua</name>
    <name type="common">Sweet wormwood</name>
    <dbReference type="NCBI Taxonomy" id="35608"/>
    <lineage>
        <taxon>Eukaryota</taxon>
        <taxon>Viridiplantae</taxon>
        <taxon>Streptophyta</taxon>
        <taxon>Embryophyta</taxon>
        <taxon>Tracheophyta</taxon>
        <taxon>Spermatophyta</taxon>
        <taxon>Magnoliopsida</taxon>
        <taxon>eudicotyledons</taxon>
        <taxon>Gunneridae</taxon>
        <taxon>Pentapetalae</taxon>
        <taxon>asterids</taxon>
        <taxon>campanulids</taxon>
        <taxon>Asterales</taxon>
        <taxon>Asteraceae</taxon>
        <taxon>Asteroideae</taxon>
        <taxon>Anthemideae</taxon>
        <taxon>Artemisiinae</taxon>
        <taxon>Artemisia</taxon>
    </lineage>
</organism>
<evidence type="ECO:0000256" key="12">
    <source>
        <dbReference type="ARBA" id="ARBA00047899"/>
    </source>
</evidence>
<keyword evidence="8 16" id="KW-0418">Kinase</keyword>
<dbReference type="AlphaFoldDB" id="A0A2U1P9D0"/>
<comment type="catalytic activity">
    <reaction evidence="12">
        <text>L-threonyl-[protein] + ATP = O-phospho-L-threonyl-[protein] + ADP + H(+)</text>
        <dbReference type="Rhea" id="RHEA:46608"/>
        <dbReference type="Rhea" id="RHEA-COMP:11060"/>
        <dbReference type="Rhea" id="RHEA-COMP:11605"/>
        <dbReference type="ChEBI" id="CHEBI:15378"/>
        <dbReference type="ChEBI" id="CHEBI:30013"/>
        <dbReference type="ChEBI" id="CHEBI:30616"/>
        <dbReference type="ChEBI" id="CHEBI:61977"/>
        <dbReference type="ChEBI" id="CHEBI:456216"/>
        <dbReference type="EC" id="2.7.11.1"/>
    </reaction>
</comment>
<dbReference type="OrthoDB" id="4062651at2759"/>
<accession>A0A2U1P9D0</accession>
<keyword evidence="11 14" id="KW-0472">Membrane</keyword>
<dbReference type="PANTHER" id="PTHR47984:SF39">
    <property type="entry name" value="PROTEIN KINASE DOMAIN-CONTAINING PROTEIN"/>
    <property type="match status" value="1"/>
</dbReference>
<evidence type="ECO:0000256" key="4">
    <source>
        <dbReference type="ARBA" id="ARBA00022553"/>
    </source>
</evidence>
<evidence type="ECO:0000259" key="15">
    <source>
        <dbReference type="PROSITE" id="PS50011"/>
    </source>
</evidence>
<keyword evidence="10 14" id="KW-1133">Transmembrane helix</keyword>
<evidence type="ECO:0000256" key="14">
    <source>
        <dbReference type="SAM" id="Phobius"/>
    </source>
</evidence>
<evidence type="ECO:0000256" key="10">
    <source>
        <dbReference type="ARBA" id="ARBA00022989"/>
    </source>
</evidence>
<dbReference type="InterPro" id="IPR000719">
    <property type="entry name" value="Prot_kinase_dom"/>
</dbReference>
<dbReference type="Proteomes" id="UP000245207">
    <property type="component" value="Unassembled WGS sequence"/>
</dbReference>
<evidence type="ECO:0000256" key="2">
    <source>
        <dbReference type="ARBA" id="ARBA00012513"/>
    </source>
</evidence>
<dbReference type="PANTHER" id="PTHR47984">
    <property type="entry name" value="OS01G0323000 PROTEIN"/>
    <property type="match status" value="1"/>
</dbReference>
<keyword evidence="6 14" id="KW-0812">Transmembrane</keyword>
<comment type="caution">
    <text evidence="16">The sequence shown here is derived from an EMBL/GenBank/DDBJ whole genome shotgun (WGS) entry which is preliminary data.</text>
</comment>
<feature type="transmembrane region" description="Helical" evidence="14">
    <location>
        <begin position="23"/>
        <end position="48"/>
    </location>
</feature>
<name>A0A2U1P9D0_ARTAN</name>
<dbReference type="SUPFAM" id="SSF56112">
    <property type="entry name" value="Protein kinase-like (PK-like)"/>
    <property type="match status" value="1"/>
</dbReference>
<keyword evidence="5" id="KW-0808">Transferase</keyword>
<evidence type="ECO:0000313" key="17">
    <source>
        <dbReference type="Proteomes" id="UP000245207"/>
    </source>
</evidence>
<evidence type="ECO:0000256" key="13">
    <source>
        <dbReference type="ARBA" id="ARBA00048679"/>
    </source>
</evidence>
<comment type="catalytic activity">
    <reaction evidence="13">
        <text>L-seryl-[protein] + ATP = O-phospho-L-seryl-[protein] + ADP + H(+)</text>
        <dbReference type="Rhea" id="RHEA:17989"/>
        <dbReference type="Rhea" id="RHEA-COMP:9863"/>
        <dbReference type="Rhea" id="RHEA-COMP:11604"/>
        <dbReference type="ChEBI" id="CHEBI:15378"/>
        <dbReference type="ChEBI" id="CHEBI:29999"/>
        <dbReference type="ChEBI" id="CHEBI:30616"/>
        <dbReference type="ChEBI" id="CHEBI:83421"/>
        <dbReference type="ChEBI" id="CHEBI:456216"/>
        <dbReference type="EC" id="2.7.11.1"/>
    </reaction>
</comment>
<evidence type="ECO:0000256" key="8">
    <source>
        <dbReference type="ARBA" id="ARBA00022777"/>
    </source>
</evidence>
<keyword evidence="7" id="KW-0547">Nucleotide-binding</keyword>
<dbReference type="Gene3D" id="3.30.200.20">
    <property type="entry name" value="Phosphorylase Kinase, domain 1"/>
    <property type="match status" value="1"/>
</dbReference>
<sequence>MSINVSSFTNILSSPTHFFGLKLWIIIIIFIGILIMILLFASFCSYYCRCPRRRKKKLTRGVSDRKSLSRRGWDQQMAYSSRSNWSQSDFHVVDMETVVFGSARLCKNYSAREIEVATDGFNVGSVVARGEYGVVYCGILLDGRRVAVKELLSSSANVGEFIEEVEAIWCIKHKNLVKLLGYSIEGAKRMLVYEYVNNGNLHQWLHGCRAKISPLTWDIRMSIILGITKGLVYLHEDSEPIVIHRNLKSSSILLDHKWNPRISNVGITKLLGLEQNQSIAGGTLGGYIAPEYVLTHSFDEKSDIYSFGVLIMEIISGRTAVEYAEFGIKEYLVDWLKSKVGDQKFDDIVDQRLPELPSSKELKRIILIALRCVDPDVENRPTIGDVIYMLEPHDLLLDDITSQEYGFHYFLRYHIILVLKW</sequence>
<evidence type="ECO:0000256" key="3">
    <source>
        <dbReference type="ARBA" id="ARBA00022527"/>
    </source>
</evidence>
<dbReference type="Pfam" id="PF07714">
    <property type="entry name" value="PK_Tyr_Ser-Thr"/>
    <property type="match status" value="1"/>
</dbReference>
<keyword evidence="9" id="KW-0067">ATP-binding</keyword>
<dbReference type="EMBL" id="PKPP01001481">
    <property type="protein sequence ID" value="PWA82363.1"/>
    <property type="molecule type" value="Genomic_DNA"/>
</dbReference>
<dbReference type="InterPro" id="IPR011009">
    <property type="entry name" value="Kinase-like_dom_sf"/>
</dbReference>
<evidence type="ECO:0000256" key="6">
    <source>
        <dbReference type="ARBA" id="ARBA00022692"/>
    </source>
</evidence>
<dbReference type="PROSITE" id="PS50011">
    <property type="entry name" value="PROTEIN_KINASE_DOM"/>
    <property type="match status" value="1"/>
</dbReference>